<organism evidence="3 4">
    <name type="scientific">Peteryoungia ipomoeae</name>
    <dbReference type="NCBI Taxonomy" id="1210932"/>
    <lineage>
        <taxon>Bacteria</taxon>
        <taxon>Pseudomonadati</taxon>
        <taxon>Pseudomonadota</taxon>
        <taxon>Alphaproteobacteria</taxon>
        <taxon>Hyphomicrobiales</taxon>
        <taxon>Rhizobiaceae</taxon>
        <taxon>Peteryoungia</taxon>
    </lineage>
</organism>
<evidence type="ECO:0000313" key="4">
    <source>
        <dbReference type="Proteomes" id="UP000308828"/>
    </source>
</evidence>
<comment type="similarity">
    <text evidence="1">Belongs to the LDH2/MDH2 oxidoreductase family.</text>
</comment>
<dbReference type="InterPro" id="IPR036111">
    <property type="entry name" value="Mal/L-sulfo/L-lacto_DH-like_sf"/>
</dbReference>
<dbReference type="Gene3D" id="3.30.1370.60">
    <property type="entry name" value="Hypothetical oxidoreductase yiak, domain 2"/>
    <property type="match status" value="1"/>
</dbReference>
<dbReference type="PANTHER" id="PTHR11091">
    <property type="entry name" value="OXIDOREDUCTASE-RELATED"/>
    <property type="match status" value="1"/>
</dbReference>
<dbReference type="Proteomes" id="UP000308828">
    <property type="component" value="Unassembled WGS sequence"/>
</dbReference>
<comment type="caution">
    <text evidence="3">The sequence shown here is derived from an EMBL/GenBank/DDBJ whole genome shotgun (WGS) entry which is preliminary data.</text>
</comment>
<reference evidence="3 4" key="1">
    <citation type="submission" date="2019-04" db="EMBL/GenBank/DDBJ databases">
        <title>Genome sequence of strain shin9-1.</title>
        <authorList>
            <person name="Gao J."/>
            <person name="Sun J."/>
        </authorList>
    </citation>
    <scope>NUCLEOTIDE SEQUENCE [LARGE SCALE GENOMIC DNA]</scope>
    <source>
        <strain evidence="4">shin9-1</strain>
    </source>
</reference>
<evidence type="ECO:0000256" key="1">
    <source>
        <dbReference type="ARBA" id="ARBA00006056"/>
    </source>
</evidence>
<dbReference type="GO" id="GO:0016491">
    <property type="term" value="F:oxidoreductase activity"/>
    <property type="evidence" value="ECO:0007669"/>
    <property type="project" value="UniProtKB-KW"/>
</dbReference>
<dbReference type="InterPro" id="IPR003767">
    <property type="entry name" value="Malate/L-lactate_DH-like"/>
</dbReference>
<dbReference type="Pfam" id="PF02615">
    <property type="entry name" value="Ldh_2"/>
    <property type="match status" value="1"/>
</dbReference>
<keyword evidence="2" id="KW-0560">Oxidoreductase</keyword>
<gene>
    <name evidence="3" type="ORF">FAA97_15610</name>
</gene>
<name>A0A4S8P1L2_9HYPH</name>
<dbReference type="RefSeq" id="WP_136599489.1">
    <property type="nucleotide sequence ID" value="NZ_STGV01000005.1"/>
</dbReference>
<evidence type="ECO:0000313" key="3">
    <source>
        <dbReference type="EMBL" id="THV21439.1"/>
    </source>
</evidence>
<dbReference type="EMBL" id="STGV01000005">
    <property type="protein sequence ID" value="THV21439.1"/>
    <property type="molecule type" value="Genomic_DNA"/>
</dbReference>
<dbReference type="OrthoDB" id="9811519at2"/>
<evidence type="ECO:0000256" key="2">
    <source>
        <dbReference type="ARBA" id="ARBA00023002"/>
    </source>
</evidence>
<dbReference type="PANTHER" id="PTHR11091:SF0">
    <property type="entry name" value="MALATE DEHYDROGENASE"/>
    <property type="match status" value="1"/>
</dbReference>
<sequence>MKLTLDEARALVVGALTRSGVAPGNAASVARALVAAEAAGQGGHGLRRVEAYSAQARAGKVDGQVTPVVSRPRPGVLTIDAMNGYAYPALDLAVELLPQIAREQGIAIATIHRSHHAGVMGLTVGRFADEGLAAMMFANAPASMAPWGGNKALYGTNPIAFAVPVEGDDPIVVDLALSKVARGKIMAARQKGEPIPDDWAFDVDGQPTTDAERAMQGFMAPLGGAKGAALAMMVEILSAGLIGANYAFEASSLFDDKGPPVGLGQTIIAIDPVATGGAGVFGRLALLAEEIGHQEGARIPGRRGQALAHTAEAAGIDIDDDVIATIRAIE</sequence>
<proteinExistence type="inferred from homology"/>
<dbReference type="InterPro" id="IPR043144">
    <property type="entry name" value="Mal/L-sulf/L-lact_DH-like_ah"/>
</dbReference>
<keyword evidence="4" id="KW-1185">Reference proteome</keyword>
<dbReference type="Gene3D" id="1.10.1530.10">
    <property type="match status" value="1"/>
</dbReference>
<accession>A0A4S8P1L2</accession>
<dbReference type="SUPFAM" id="SSF89733">
    <property type="entry name" value="L-sulfolactate dehydrogenase-like"/>
    <property type="match status" value="1"/>
</dbReference>
<dbReference type="AlphaFoldDB" id="A0A4S8P1L2"/>
<protein>
    <submittedName>
        <fullName evidence="3">Ldh family oxidoreductase</fullName>
    </submittedName>
</protein>
<dbReference type="InterPro" id="IPR043143">
    <property type="entry name" value="Mal/L-sulf/L-lact_DH-like_NADP"/>
</dbReference>